<name>A0ACC3CBK4_PYRYE</name>
<reference evidence="1" key="1">
    <citation type="submission" date="2019-11" db="EMBL/GenBank/DDBJ databases">
        <title>Nori genome reveals adaptations in red seaweeds to the harsh intertidal environment.</title>
        <authorList>
            <person name="Wang D."/>
            <person name="Mao Y."/>
        </authorList>
    </citation>
    <scope>NUCLEOTIDE SEQUENCE</scope>
    <source>
        <tissue evidence="1">Gametophyte</tissue>
    </source>
</reference>
<proteinExistence type="predicted"/>
<comment type="caution">
    <text evidence="1">The sequence shown here is derived from an EMBL/GenBank/DDBJ whole genome shotgun (WGS) entry which is preliminary data.</text>
</comment>
<gene>
    <name evidence="1" type="ORF">I4F81_009964</name>
</gene>
<dbReference type="Proteomes" id="UP000798662">
    <property type="component" value="Chromosome 3"/>
</dbReference>
<keyword evidence="2" id="KW-1185">Reference proteome</keyword>
<evidence type="ECO:0000313" key="1">
    <source>
        <dbReference type="EMBL" id="KAK1867458.1"/>
    </source>
</evidence>
<accession>A0ACC3CBK4</accession>
<dbReference type="EMBL" id="CM020620">
    <property type="protein sequence ID" value="KAK1867458.1"/>
    <property type="molecule type" value="Genomic_DNA"/>
</dbReference>
<organism evidence="1 2">
    <name type="scientific">Pyropia yezoensis</name>
    <name type="common">Susabi-nori</name>
    <name type="synonym">Porphyra yezoensis</name>
    <dbReference type="NCBI Taxonomy" id="2788"/>
    <lineage>
        <taxon>Eukaryota</taxon>
        <taxon>Rhodophyta</taxon>
        <taxon>Bangiophyceae</taxon>
        <taxon>Bangiales</taxon>
        <taxon>Bangiaceae</taxon>
        <taxon>Pyropia</taxon>
    </lineage>
</organism>
<protein>
    <submittedName>
        <fullName evidence="1">Uncharacterized protein</fullName>
    </submittedName>
</protein>
<evidence type="ECO:0000313" key="2">
    <source>
        <dbReference type="Proteomes" id="UP000798662"/>
    </source>
</evidence>
<sequence length="309" mass="33605">MLRKLTGTRDDGDRPPAPRGNCLTQELQTRSGGRSTAHGGATPQPPRAGVTSLIGVVELHPLPSPTHPPLNPAFPTTTPMSVALFISPAGPAPLPRLPHHWRQALPLRPLHLPPYRPCPVWGAPLPHSPPLLPRPPLCHGAAPTGGVPAPFGAPNPHRAPPAAARRGSTPAARQGRVVGVAAVAATRPPHPHPRRAGRHRQRRPATTRGCEGWRCRQRAPEEPGGLRRGGRQRLRDAPRQSQSLVPPTHYPRWKRPWQWKAGEEGGMQAKGGEQYDRVCRVRKIPRPPLQTPQDTKQRGARRVPEVARG</sequence>